<gene>
    <name evidence="14" type="primary">INHA</name>
</gene>
<evidence type="ECO:0000259" key="13">
    <source>
        <dbReference type="PROSITE" id="PS51362"/>
    </source>
</evidence>
<dbReference type="Ensembl" id="ENSVKKT00000026993.1">
    <property type="protein sequence ID" value="ENSVKKP00000026350.1"/>
    <property type="gene ID" value="ENSVKKG00000017194.1"/>
</dbReference>
<evidence type="ECO:0000256" key="12">
    <source>
        <dbReference type="RuleBase" id="RU000354"/>
    </source>
</evidence>
<evidence type="ECO:0000256" key="9">
    <source>
        <dbReference type="ARBA" id="ARBA00023030"/>
    </source>
</evidence>
<proteinExistence type="inferred from homology"/>
<dbReference type="KEGG" id="vko:123027465"/>
<dbReference type="AlphaFoldDB" id="A0A8D2LR67"/>
<dbReference type="Pfam" id="PF00019">
    <property type="entry name" value="TGF_beta"/>
    <property type="match status" value="1"/>
</dbReference>
<dbReference type="InterPro" id="IPR001839">
    <property type="entry name" value="TGF-b_C"/>
</dbReference>
<evidence type="ECO:0000256" key="10">
    <source>
        <dbReference type="ARBA" id="ARBA00023157"/>
    </source>
</evidence>
<dbReference type="GO" id="GO:0048731">
    <property type="term" value="P:system development"/>
    <property type="evidence" value="ECO:0007669"/>
    <property type="project" value="UniProtKB-ARBA"/>
</dbReference>
<reference evidence="14" key="2">
    <citation type="submission" date="2025-09" db="UniProtKB">
        <authorList>
            <consortium name="Ensembl"/>
        </authorList>
    </citation>
    <scope>IDENTIFICATION</scope>
</reference>
<dbReference type="OrthoDB" id="9929039at2759"/>
<comment type="function">
    <text evidence="1">Inhibins and activins inhibit and activate, respectively, the secretion of follitropin by the pituitary gland. Inhibins/activins are involved in regulating a number of diverse functions such as hypothalamic and pituitary hormone secretion, gonadal hormone secretion, germ cell development and maturation, erythroid differentiation, insulin secretion, nerve cell survival, embryonic axial development or bone growth, depending on their subunit composition. Inhibins appear to oppose the functions of activins.</text>
</comment>
<dbReference type="SMART" id="SM00204">
    <property type="entry name" value="TGFB"/>
    <property type="match status" value="1"/>
</dbReference>
<feature type="domain" description="TGF-beta family profile" evidence="13">
    <location>
        <begin position="274"/>
        <end position="390"/>
    </location>
</feature>
<comment type="similarity">
    <text evidence="3 12">Belongs to the TGF-beta family.</text>
</comment>
<dbReference type="FunFam" id="2.10.90.10:FF:000024">
    <property type="entry name" value="Inhibin alpha chain"/>
    <property type="match status" value="1"/>
</dbReference>
<keyword evidence="8" id="KW-0732">Signal</keyword>
<keyword evidence="11" id="KW-0325">Glycoprotein</keyword>
<dbReference type="GO" id="GO:0051241">
    <property type="term" value="P:negative regulation of multicellular organismal process"/>
    <property type="evidence" value="ECO:0007669"/>
    <property type="project" value="UniProtKB-ARBA"/>
</dbReference>
<keyword evidence="6" id="KW-0165">Cleavage on pair of basic residues</keyword>
<sequence length="390" mass="42997">MYRHTPLARNSSQAQKLILQSDTQTSAEVLCTLHIISLHMPAQCSLQTQPLLSFMLILLLAPAAVAGCSRGEVDRQLILGKVKAHFLESLGPVPPGEKAQVGRRRGLHRRHVSSLSVAQRWEEEDPSQVIVFPLKDVPCGAPQPDELPEEAGVFTYIFQPSTHTLSRVVTSAQLWFYTGPVALHSSSPSEAVSNSSGPEAEILKLSHHGRVPVATMAVPAPEGWTVFHFETSFLPYISQKIFVLLVRCPDCPCVANAEKIPFLVASTKPKGRDRARRSSVPWSPAVFSLLQHPSDNADVHANCHRASLNISFEELGWDKWIVHPSSFVFYYCHGSCSEAHMPTHMPNFQLCCASLPGTMHSLRVRTTSDGGYSFKYETVPNILTQDCACI</sequence>
<keyword evidence="10" id="KW-1015">Disulfide bond</keyword>
<evidence type="ECO:0000256" key="3">
    <source>
        <dbReference type="ARBA" id="ARBA00006656"/>
    </source>
</evidence>
<evidence type="ECO:0000256" key="7">
    <source>
        <dbReference type="ARBA" id="ARBA00022702"/>
    </source>
</evidence>
<name>A0A8D2LR67_VARKO</name>
<dbReference type="InterPro" id="IPR029034">
    <property type="entry name" value="Cystine-knot_cytokine"/>
</dbReference>
<dbReference type="GO" id="GO:0046880">
    <property type="term" value="P:regulation of follicle-stimulating hormone secretion"/>
    <property type="evidence" value="ECO:0007669"/>
    <property type="project" value="UniProtKB-ARBA"/>
</dbReference>
<evidence type="ECO:0000256" key="11">
    <source>
        <dbReference type="ARBA" id="ARBA00023180"/>
    </source>
</evidence>
<evidence type="ECO:0000256" key="8">
    <source>
        <dbReference type="ARBA" id="ARBA00022729"/>
    </source>
</evidence>
<evidence type="ECO:0000313" key="15">
    <source>
        <dbReference type="Proteomes" id="UP000694545"/>
    </source>
</evidence>
<dbReference type="OMA" id="TYVFRPS"/>
<accession>A0A8D2LR67</accession>
<keyword evidence="5" id="KW-0964">Secreted</keyword>
<dbReference type="PROSITE" id="PS00250">
    <property type="entry name" value="TGF_BETA_1"/>
    <property type="match status" value="1"/>
</dbReference>
<dbReference type="PROSITE" id="PS51362">
    <property type="entry name" value="TGF_BETA_2"/>
    <property type="match status" value="1"/>
</dbReference>
<dbReference type="GO" id="GO:0043512">
    <property type="term" value="C:inhibin A complex"/>
    <property type="evidence" value="ECO:0007669"/>
    <property type="project" value="UniProtKB-ARBA"/>
</dbReference>
<evidence type="ECO:0000256" key="2">
    <source>
        <dbReference type="ARBA" id="ARBA00004613"/>
    </source>
</evidence>
<dbReference type="PIRSF" id="PIRSF037328">
    <property type="entry name" value="Inhibin_alpha_subunit"/>
    <property type="match status" value="1"/>
</dbReference>
<dbReference type="SUPFAM" id="SSF57501">
    <property type="entry name" value="Cystine-knot cytokines"/>
    <property type="match status" value="1"/>
</dbReference>
<dbReference type="Proteomes" id="UP000694545">
    <property type="component" value="Unplaced"/>
</dbReference>
<reference evidence="14" key="1">
    <citation type="submission" date="2025-08" db="UniProtKB">
        <authorList>
            <consortium name="Ensembl"/>
        </authorList>
    </citation>
    <scope>IDENTIFICATION</scope>
</reference>
<dbReference type="GO" id="GO:0008083">
    <property type="term" value="F:growth factor activity"/>
    <property type="evidence" value="ECO:0007669"/>
    <property type="project" value="UniProtKB-KW"/>
</dbReference>
<keyword evidence="9 12" id="KW-0339">Growth factor</keyword>
<evidence type="ECO:0000256" key="6">
    <source>
        <dbReference type="ARBA" id="ARBA00022685"/>
    </source>
</evidence>
<dbReference type="PANTHER" id="PTHR11848:SF117">
    <property type="entry name" value="INHIBIN ALPHA CHAIN"/>
    <property type="match status" value="1"/>
</dbReference>
<dbReference type="PRINTS" id="PR00669">
    <property type="entry name" value="INHIBINA"/>
</dbReference>
<dbReference type="Gene3D" id="2.10.90.10">
    <property type="entry name" value="Cystine-knot cytokines"/>
    <property type="match status" value="1"/>
</dbReference>
<dbReference type="InterPro" id="IPR017175">
    <property type="entry name" value="Inhibin_asu"/>
</dbReference>
<keyword evidence="7" id="KW-0372">Hormone</keyword>
<dbReference type="GeneID" id="123027465"/>
<keyword evidence="15" id="KW-1185">Reference proteome</keyword>
<comment type="subcellular location">
    <subcellularLocation>
        <location evidence="2">Secreted</location>
    </subcellularLocation>
</comment>
<protein>
    <recommendedName>
        <fullName evidence="4">Inhibin alpha chain</fullName>
    </recommendedName>
</protein>
<dbReference type="CDD" id="cd13754">
    <property type="entry name" value="TGF_beta_INHA"/>
    <property type="match status" value="1"/>
</dbReference>
<dbReference type="InterPro" id="IPR015615">
    <property type="entry name" value="TGF-beta-rel"/>
</dbReference>
<dbReference type="GO" id="GO:0005179">
    <property type="term" value="F:hormone activity"/>
    <property type="evidence" value="ECO:0007669"/>
    <property type="project" value="UniProtKB-KW"/>
</dbReference>
<dbReference type="RefSeq" id="XP_044294306.1">
    <property type="nucleotide sequence ID" value="XM_044438371.1"/>
</dbReference>
<evidence type="ECO:0000313" key="14">
    <source>
        <dbReference type="Ensembl" id="ENSVKKP00000026350.1"/>
    </source>
</evidence>
<dbReference type="PANTHER" id="PTHR11848">
    <property type="entry name" value="TGF-BETA FAMILY"/>
    <property type="match status" value="1"/>
</dbReference>
<organism evidence="14 15">
    <name type="scientific">Varanus komodoensis</name>
    <name type="common">Komodo dragon</name>
    <dbReference type="NCBI Taxonomy" id="61221"/>
    <lineage>
        <taxon>Eukaryota</taxon>
        <taxon>Metazoa</taxon>
        <taxon>Chordata</taxon>
        <taxon>Craniata</taxon>
        <taxon>Vertebrata</taxon>
        <taxon>Euteleostomi</taxon>
        <taxon>Lepidosauria</taxon>
        <taxon>Squamata</taxon>
        <taxon>Bifurcata</taxon>
        <taxon>Unidentata</taxon>
        <taxon>Episquamata</taxon>
        <taxon>Toxicofera</taxon>
        <taxon>Anguimorpha</taxon>
        <taxon>Paleoanguimorpha</taxon>
        <taxon>Varanoidea</taxon>
        <taxon>Varanidae</taxon>
        <taxon>Varanus</taxon>
    </lineage>
</organism>
<dbReference type="CTD" id="3623"/>
<evidence type="ECO:0000256" key="4">
    <source>
        <dbReference type="ARBA" id="ARBA00019280"/>
    </source>
</evidence>
<evidence type="ECO:0000256" key="5">
    <source>
        <dbReference type="ARBA" id="ARBA00022525"/>
    </source>
</evidence>
<dbReference type="GO" id="GO:0005125">
    <property type="term" value="F:cytokine activity"/>
    <property type="evidence" value="ECO:0007669"/>
    <property type="project" value="TreeGrafter"/>
</dbReference>
<evidence type="ECO:0000256" key="1">
    <source>
        <dbReference type="ARBA" id="ARBA00002588"/>
    </source>
</evidence>
<dbReference type="InterPro" id="IPR017948">
    <property type="entry name" value="TGFb_CS"/>
</dbReference>